<comment type="similarity">
    <text evidence="2">Belongs to the DAMOX/DASOX family.</text>
</comment>
<dbReference type="InterPro" id="IPR006181">
    <property type="entry name" value="D-amino_acid_oxidase_CS"/>
</dbReference>
<evidence type="ECO:0000256" key="1">
    <source>
        <dbReference type="ARBA" id="ARBA00001974"/>
    </source>
</evidence>
<comment type="catalytic activity">
    <reaction evidence="8">
        <text>a D-alpha-amino acid + O2 + H2O = a 2-oxocarboxylate + H2O2 + NH4(+)</text>
        <dbReference type="Rhea" id="RHEA:21816"/>
        <dbReference type="ChEBI" id="CHEBI:15377"/>
        <dbReference type="ChEBI" id="CHEBI:15379"/>
        <dbReference type="ChEBI" id="CHEBI:16240"/>
        <dbReference type="ChEBI" id="CHEBI:28938"/>
        <dbReference type="ChEBI" id="CHEBI:35179"/>
        <dbReference type="ChEBI" id="CHEBI:59871"/>
        <dbReference type="EC" id="1.4.3.3"/>
    </reaction>
    <physiologicalReaction direction="left-to-right" evidence="8">
        <dbReference type="Rhea" id="RHEA:21817"/>
    </physiologicalReaction>
</comment>
<organism evidence="10 11">
    <name type="scientific">Hamadaea flava</name>
    <dbReference type="NCBI Taxonomy" id="1742688"/>
    <lineage>
        <taxon>Bacteria</taxon>
        <taxon>Bacillati</taxon>
        <taxon>Actinomycetota</taxon>
        <taxon>Actinomycetes</taxon>
        <taxon>Micromonosporales</taxon>
        <taxon>Micromonosporaceae</taxon>
        <taxon>Hamadaea</taxon>
    </lineage>
</organism>
<evidence type="ECO:0000313" key="11">
    <source>
        <dbReference type="Proteomes" id="UP001595816"/>
    </source>
</evidence>
<dbReference type="InterPro" id="IPR006076">
    <property type="entry name" value="FAD-dep_OxRdtase"/>
</dbReference>
<reference evidence="11" key="1">
    <citation type="journal article" date="2019" name="Int. J. Syst. Evol. Microbiol.">
        <title>The Global Catalogue of Microorganisms (GCM) 10K type strain sequencing project: providing services to taxonomists for standard genome sequencing and annotation.</title>
        <authorList>
            <consortium name="The Broad Institute Genomics Platform"/>
            <consortium name="The Broad Institute Genome Sequencing Center for Infectious Disease"/>
            <person name="Wu L."/>
            <person name="Ma J."/>
        </authorList>
    </citation>
    <scope>NUCLEOTIDE SEQUENCE [LARGE SCALE GENOMIC DNA]</scope>
    <source>
        <strain evidence="11">CGMCC 4.7289</strain>
    </source>
</reference>
<dbReference type="Pfam" id="PF01266">
    <property type="entry name" value="DAO"/>
    <property type="match status" value="1"/>
</dbReference>
<feature type="domain" description="FAD dependent oxidoreductase" evidence="9">
    <location>
        <begin position="5"/>
        <end position="311"/>
    </location>
</feature>
<sequence length="316" mass="33407">MSVKRVAVVGAGVIGLTSAVVLAEAGHEVVVYAEQIPGATSLAAGASWGPYLVKPYDRVQQWSAHTLHVLTDLAADPRYGVTVLAGLEASRDASTLPDWAAVLPDVRECPPGDLPEGFSCGWRYTIPVVDMPVYLAALIGRVQEAGGQMVQQRVGAFDKLARQFDAVVNAAGLGAVALAADDSLFPIRGQLVVVTNPGITEFFSEDTGTSPDLTHFIPHGETVVLGGTALPHIADSQIDASTSAAIIRRCAEIDPRLADAQIVEHRVGFRPTRPEVRVEADSSYQVKVIHNYGHGGAGVSLSWGCAAEVRDLIEGW</sequence>
<dbReference type="RefSeq" id="WP_275978216.1">
    <property type="nucleotide sequence ID" value="NZ_JAMZDZ010000001.1"/>
</dbReference>
<dbReference type="PANTHER" id="PTHR11530:SF11">
    <property type="entry name" value="D-ASPARTATE OXIDASE"/>
    <property type="match status" value="1"/>
</dbReference>
<dbReference type="Gene3D" id="3.30.9.10">
    <property type="entry name" value="D-Amino Acid Oxidase, subunit A, domain 2"/>
    <property type="match status" value="1"/>
</dbReference>
<evidence type="ECO:0000256" key="7">
    <source>
        <dbReference type="ARBA" id="ARBA00039751"/>
    </source>
</evidence>
<dbReference type="EMBL" id="JBHSAY010000006">
    <property type="protein sequence ID" value="MFC4131102.1"/>
    <property type="molecule type" value="Genomic_DNA"/>
</dbReference>
<evidence type="ECO:0000256" key="5">
    <source>
        <dbReference type="ARBA" id="ARBA00023002"/>
    </source>
</evidence>
<evidence type="ECO:0000259" key="9">
    <source>
        <dbReference type="Pfam" id="PF01266"/>
    </source>
</evidence>
<gene>
    <name evidence="10" type="ORF">ACFOZ4_10860</name>
</gene>
<dbReference type="PANTHER" id="PTHR11530">
    <property type="entry name" value="D-AMINO ACID OXIDASE"/>
    <property type="match status" value="1"/>
</dbReference>
<name>A0ABV8LJG7_9ACTN</name>
<dbReference type="EC" id="1.4.3.3" evidence="6"/>
<protein>
    <recommendedName>
        <fullName evidence="7">D-amino-acid oxidase</fullName>
        <ecNumber evidence="6">1.4.3.3</ecNumber>
    </recommendedName>
</protein>
<evidence type="ECO:0000313" key="10">
    <source>
        <dbReference type="EMBL" id="MFC4131102.1"/>
    </source>
</evidence>
<accession>A0ABV8LJG7</accession>
<dbReference type="PIRSF" id="PIRSF000189">
    <property type="entry name" value="D-aa_oxidase"/>
    <property type="match status" value="1"/>
</dbReference>
<keyword evidence="11" id="KW-1185">Reference proteome</keyword>
<keyword evidence="3" id="KW-0285">Flavoprotein</keyword>
<dbReference type="SUPFAM" id="SSF51971">
    <property type="entry name" value="Nucleotide-binding domain"/>
    <property type="match status" value="1"/>
</dbReference>
<dbReference type="PROSITE" id="PS00677">
    <property type="entry name" value="DAO"/>
    <property type="match status" value="1"/>
</dbReference>
<evidence type="ECO:0000256" key="3">
    <source>
        <dbReference type="ARBA" id="ARBA00022630"/>
    </source>
</evidence>
<dbReference type="Proteomes" id="UP001595816">
    <property type="component" value="Unassembled WGS sequence"/>
</dbReference>
<evidence type="ECO:0000256" key="2">
    <source>
        <dbReference type="ARBA" id="ARBA00006730"/>
    </source>
</evidence>
<evidence type="ECO:0000256" key="8">
    <source>
        <dbReference type="ARBA" id="ARBA00049547"/>
    </source>
</evidence>
<dbReference type="GO" id="GO:0016491">
    <property type="term" value="F:oxidoreductase activity"/>
    <property type="evidence" value="ECO:0007669"/>
    <property type="project" value="UniProtKB-KW"/>
</dbReference>
<keyword evidence="5 10" id="KW-0560">Oxidoreductase</keyword>
<dbReference type="InterPro" id="IPR023209">
    <property type="entry name" value="DAO"/>
</dbReference>
<keyword evidence="4" id="KW-0274">FAD</keyword>
<evidence type="ECO:0000256" key="4">
    <source>
        <dbReference type="ARBA" id="ARBA00022827"/>
    </source>
</evidence>
<comment type="caution">
    <text evidence="10">The sequence shown here is derived from an EMBL/GenBank/DDBJ whole genome shotgun (WGS) entry which is preliminary data.</text>
</comment>
<dbReference type="SUPFAM" id="SSF54373">
    <property type="entry name" value="FAD-linked reductases, C-terminal domain"/>
    <property type="match status" value="1"/>
</dbReference>
<evidence type="ECO:0000256" key="6">
    <source>
        <dbReference type="ARBA" id="ARBA00039101"/>
    </source>
</evidence>
<dbReference type="Gene3D" id="3.40.50.720">
    <property type="entry name" value="NAD(P)-binding Rossmann-like Domain"/>
    <property type="match status" value="1"/>
</dbReference>
<proteinExistence type="inferred from homology"/>
<comment type="cofactor">
    <cofactor evidence="1">
        <name>FAD</name>
        <dbReference type="ChEBI" id="CHEBI:57692"/>
    </cofactor>
</comment>